<organism evidence="2 3">
    <name type="scientific">Ancylostoma caninum</name>
    <name type="common">Dog hookworm</name>
    <dbReference type="NCBI Taxonomy" id="29170"/>
    <lineage>
        <taxon>Eukaryota</taxon>
        <taxon>Metazoa</taxon>
        <taxon>Ecdysozoa</taxon>
        <taxon>Nematoda</taxon>
        <taxon>Chromadorea</taxon>
        <taxon>Rhabditida</taxon>
        <taxon>Rhabditina</taxon>
        <taxon>Rhabditomorpha</taxon>
        <taxon>Strongyloidea</taxon>
        <taxon>Ancylostomatidae</taxon>
        <taxon>Ancylostomatinae</taxon>
        <taxon>Ancylostoma</taxon>
    </lineage>
</organism>
<accession>A0A368G8K1</accession>
<dbReference type="Gene3D" id="3.30.420.10">
    <property type="entry name" value="Ribonuclease H-like superfamily/Ribonuclease H"/>
    <property type="match status" value="1"/>
</dbReference>
<protein>
    <recommendedName>
        <fullName evidence="1">Tc1-like transposase DDE domain-containing protein</fullName>
    </recommendedName>
</protein>
<dbReference type="Proteomes" id="UP000252519">
    <property type="component" value="Unassembled WGS sequence"/>
</dbReference>
<dbReference type="EMBL" id="JOJR01000270">
    <property type="protein sequence ID" value="RCN40741.1"/>
    <property type="molecule type" value="Genomic_DNA"/>
</dbReference>
<evidence type="ECO:0000313" key="2">
    <source>
        <dbReference type="EMBL" id="RCN40741.1"/>
    </source>
</evidence>
<proteinExistence type="predicted"/>
<dbReference type="STRING" id="29170.A0A368G8K1"/>
<sequence length="271" mass="31027">MVLQKDSSVSSHAIRRFIRNFHSSERLTRKVPYHPRKLAANIEVIKNEILKSYREDSSATAAGISRRLKARRISVGTTQIKFLRDRLGFKRASTKYCQMIREENKAKRMEFCEEMIAGGERFLDCIFTDESTFQIGCSTKYCYIEPGKEIARLRSRAKHPAKLHVWGGISARGTTDLAIFNGSVRMDSKLYCEILEDCYLGFSNKAFNGFARLVQDNAPSHKSVYTTRRLQQWGVRAVNWPAESPDLNPIELVWGSMKSSIRILSIDNSFL</sequence>
<reference evidence="2 3" key="1">
    <citation type="submission" date="2014-10" db="EMBL/GenBank/DDBJ databases">
        <title>Draft genome of the hookworm Ancylostoma caninum.</title>
        <authorList>
            <person name="Mitreva M."/>
        </authorList>
    </citation>
    <scope>NUCLEOTIDE SEQUENCE [LARGE SCALE GENOMIC DNA]</scope>
    <source>
        <strain evidence="2 3">Baltimore</strain>
    </source>
</reference>
<gene>
    <name evidence="2" type="ORF">ANCCAN_13321</name>
</gene>
<dbReference type="PANTHER" id="PTHR23022:SF134">
    <property type="entry name" value="TRANSPOSABLE ELEMENT TC1 TRANSPOSASE"/>
    <property type="match status" value="1"/>
</dbReference>
<dbReference type="InterPro" id="IPR052338">
    <property type="entry name" value="Transposase_5"/>
</dbReference>
<dbReference type="PANTHER" id="PTHR23022">
    <property type="entry name" value="TRANSPOSABLE ELEMENT-RELATED"/>
    <property type="match status" value="1"/>
</dbReference>
<keyword evidence="3" id="KW-1185">Reference proteome</keyword>
<feature type="domain" description="Tc1-like transposase DDE" evidence="1">
    <location>
        <begin position="125"/>
        <end position="262"/>
    </location>
</feature>
<name>A0A368G8K1_ANCCA</name>
<dbReference type="InterPro" id="IPR036397">
    <property type="entry name" value="RNaseH_sf"/>
</dbReference>
<dbReference type="OrthoDB" id="5860893at2759"/>
<dbReference type="GO" id="GO:0003676">
    <property type="term" value="F:nucleic acid binding"/>
    <property type="evidence" value="ECO:0007669"/>
    <property type="project" value="InterPro"/>
</dbReference>
<dbReference type="InterPro" id="IPR038717">
    <property type="entry name" value="Tc1-like_DDE_dom"/>
</dbReference>
<dbReference type="AlphaFoldDB" id="A0A368G8K1"/>
<evidence type="ECO:0000259" key="1">
    <source>
        <dbReference type="Pfam" id="PF13358"/>
    </source>
</evidence>
<evidence type="ECO:0000313" key="3">
    <source>
        <dbReference type="Proteomes" id="UP000252519"/>
    </source>
</evidence>
<dbReference type="Pfam" id="PF13358">
    <property type="entry name" value="DDE_3"/>
    <property type="match status" value="1"/>
</dbReference>
<comment type="caution">
    <text evidence="2">The sequence shown here is derived from an EMBL/GenBank/DDBJ whole genome shotgun (WGS) entry which is preliminary data.</text>
</comment>